<proteinExistence type="inferred from homology"/>
<dbReference type="Gene3D" id="3.30.70.2740">
    <property type="match status" value="1"/>
</dbReference>
<evidence type="ECO:0000256" key="3">
    <source>
        <dbReference type="ARBA" id="ARBA00022630"/>
    </source>
</evidence>
<dbReference type="InterPro" id="IPR016164">
    <property type="entry name" value="FAD-linked_Oxase-like_C"/>
</dbReference>
<evidence type="ECO:0000256" key="6">
    <source>
        <dbReference type="ARBA" id="ARBA00051436"/>
    </source>
</evidence>
<accession>A0A9W8GFM8</accession>
<dbReference type="SUPFAM" id="SSF56176">
    <property type="entry name" value="FAD-binding/transporter-associated domain-like"/>
    <property type="match status" value="1"/>
</dbReference>
<keyword evidence="3" id="KW-0285">Flavoprotein</keyword>
<keyword evidence="5 8" id="KW-0560">Oxidoreductase</keyword>
<dbReference type="EC" id="1.1.99.40" evidence="8"/>
<feature type="domain" description="FAD-binding PCMH-type" evidence="7">
    <location>
        <begin position="51"/>
        <end position="230"/>
    </location>
</feature>
<dbReference type="GO" id="GO:0071949">
    <property type="term" value="F:FAD binding"/>
    <property type="evidence" value="ECO:0007669"/>
    <property type="project" value="InterPro"/>
</dbReference>
<dbReference type="Gene3D" id="3.30.70.2190">
    <property type="match status" value="1"/>
</dbReference>
<dbReference type="InterPro" id="IPR016166">
    <property type="entry name" value="FAD-bd_PCMH"/>
</dbReference>
<dbReference type="InterPro" id="IPR004113">
    <property type="entry name" value="FAD-bd_oxidored_4_C"/>
</dbReference>
<dbReference type="FunFam" id="1.10.45.10:FF:000001">
    <property type="entry name" value="D-lactate dehydrogenase mitochondrial"/>
    <property type="match status" value="1"/>
</dbReference>
<evidence type="ECO:0000256" key="5">
    <source>
        <dbReference type="ARBA" id="ARBA00023002"/>
    </source>
</evidence>
<dbReference type="PANTHER" id="PTHR43716">
    <property type="entry name" value="D-2-HYDROXYGLUTARATE DEHYDROGENASE, MITOCHONDRIAL"/>
    <property type="match status" value="1"/>
</dbReference>
<dbReference type="EMBL" id="JANBTW010000001">
    <property type="protein sequence ID" value="KAJ2681164.1"/>
    <property type="molecule type" value="Genomic_DNA"/>
</dbReference>
<name>A0A9W8GFM8_9FUNG</name>
<organism evidence="8 9">
    <name type="scientific">Coemansia spiralis</name>
    <dbReference type="NCBI Taxonomy" id="417178"/>
    <lineage>
        <taxon>Eukaryota</taxon>
        <taxon>Fungi</taxon>
        <taxon>Fungi incertae sedis</taxon>
        <taxon>Zoopagomycota</taxon>
        <taxon>Kickxellomycotina</taxon>
        <taxon>Kickxellomycetes</taxon>
        <taxon>Kickxellales</taxon>
        <taxon>Kickxellaceae</taxon>
        <taxon>Coemansia</taxon>
    </lineage>
</organism>
<evidence type="ECO:0000313" key="9">
    <source>
        <dbReference type="Proteomes" id="UP001151518"/>
    </source>
</evidence>
<dbReference type="PROSITE" id="PS51387">
    <property type="entry name" value="FAD_PCMH"/>
    <property type="match status" value="1"/>
</dbReference>
<comment type="cofactor">
    <cofactor evidence="1">
        <name>FAD</name>
        <dbReference type="ChEBI" id="CHEBI:57692"/>
    </cofactor>
</comment>
<dbReference type="Pfam" id="PF01565">
    <property type="entry name" value="FAD_binding_4"/>
    <property type="match status" value="1"/>
</dbReference>
<dbReference type="Gene3D" id="1.10.45.10">
    <property type="entry name" value="Vanillyl-alcohol Oxidase, Chain A, domain 4"/>
    <property type="match status" value="1"/>
</dbReference>
<comment type="caution">
    <text evidence="8">The sequence shown here is derived from an EMBL/GenBank/DDBJ whole genome shotgun (WGS) entry which is preliminary data.</text>
</comment>
<dbReference type="InterPro" id="IPR006094">
    <property type="entry name" value="Oxid_FAD_bind_N"/>
</dbReference>
<protein>
    <submittedName>
        <fullName evidence="8">D-lactate ferricytochrome c oxidoreductase</fullName>
        <ecNumber evidence="8">1.1.99.40</ecNumber>
    </submittedName>
</protein>
<dbReference type="GO" id="GO:0004458">
    <property type="term" value="F:D-lactate dehydrogenase (cytochrome) activity"/>
    <property type="evidence" value="ECO:0007669"/>
    <property type="project" value="UniProtKB-EC"/>
</dbReference>
<keyword evidence="4" id="KW-0274">FAD</keyword>
<dbReference type="OrthoDB" id="5332616at2759"/>
<dbReference type="GO" id="GO:0005739">
    <property type="term" value="C:mitochondrion"/>
    <property type="evidence" value="ECO:0007669"/>
    <property type="project" value="TreeGrafter"/>
</dbReference>
<dbReference type="PANTHER" id="PTHR43716:SF1">
    <property type="entry name" value="D-2-HYDROXYGLUTARATE DEHYDROGENASE, MITOCHONDRIAL"/>
    <property type="match status" value="1"/>
</dbReference>
<evidence type="ECO:0000259" key="7">
    <source>
        <dbReference type="PROSITE" id="PS51387"/>
    </source>
</evidence>
<dbReference type="InterPro" id="IPR016169">
    <property type="entry name" value="FAD-bd_PCMH_sub2"/>
</dbReference>
<dbReference type="Proteomes" id="UP001151518">
    <property type="component" value="Unassembled WGS sequence"/>
</dbReference>
<comment type="similarity">
    <text evidence="2">Belongs to the FAD-binding oxidoreductase/transferase type 4 family.</text>
</comment>
<evidence type="ECO:0000256" key="2">
    <source>
        <dbReference type="ARBA" id="ARBA00008000"/>
    </source>
</evidence>
<dbReference type="Gene3D" id="3.30.43.10">
    <property type="entry name" value="Uridine Diphospho-n-acetylenolpyruvylglucosamine Reductase, domain 2"/>
    <property type="match status" value="1"/>
</dbReference>
<dbReference type="InterPro" id="IPR036318">
    <property type="entry name" value="FAD-bd_PCMH-like_sf"/>
</dbReference>
<dbReference type="InterPro" id="IPR051264">
    <property type="entry name" value="FAD-oxidored/transferase_4"/>
</dbReference>
<evidence type="ECO:0000313" key="8">
    <source>
        <dbReference type="EMBL" id="KAJ2681164.1"/>
    </source>
</evidence>
<dbReference type="FunFam" id="3.30.70.2190:FF:000001">
    <property type="entry name" value="D-2-hydroxyglutarate dehydrogenase mitochondrial"/>
    <property type="match status" value="1"/>
</dbReference>
<reference evidence="8" key="1">
    <citation type="submission" date="2022-07" db="EMBL/GenBank/DDBJ databases">
        <title>Phylogenomic reconstructions and comparative analyses of Kickxellomycotina fungi.</title>
        <authorList>
            <person name="Reynolds N.K."/>
            <person name="Stajich J.E."/>
            <person name="Barry K."/>
            <person name="Grigoriev I.V."/>
            <person name="Crous P."/>
            <person name="Smith M.E."/>
        </authorList>
    </citation>
    <scope>NUCLEOTIDE SEQUENCE</scope>
    <source>
        <strain evidence="8">NRRL 3115</strain>
    </source>
</reference>
<dbReference type="InterPro" id="IPR016171">
    <property type="entry name" value="Vanillyl_alc_oxidase_C-sub2"/>
</dbReference>
<dbReference type="SUPFAM" id="SSF55103">
    <property type="entry name" value="FAD-linked oxidases, C-terminal domain"/>
    <property type="match status" value="1"/>
</dbReference>
<dbReference type="Pfam" id="PF02913">
    <property type="entry name" value="FAD-oxidase_C"/>
    <property type="match status" value="1"/>
</dbReference>
<gene>
    <name evidence="8" type="primary">DLD2_1</name>
    <name evidence="8" type="ORF">GGI25_000119</name>
</gene>
<dbReference type="InterPro" id="IPR016167">
    <property type="entry name" value="FAD-bd_PCMH_sub1"/>
</dbReference>
<evidence type="ECO:0000256" key="1">
    <source>
        <dbReference type="ARBA" id="ARBA00001974"/>
    </source>
</evidence>
<dbReference type="FunFam" id="3.30.465.10:FF:000001">
    <property type="entry name" value="D-2-hydroxyglutarate dehydrogenase, mitochondrial"/>
    <property type="match status" value="1"/>
</dbReference>
<sequence length="485" mass="53198">MAHGNPSPSAAKLNSPVSLADIEYFSSTGAQVVSSNSPLDAKYNVDYFGKYFGDSEVILFPSSTEQVSKILAYCNKNAISVVTQGGNSGVAGGAIAQRGEIILNMRDMNKVRELDIISGVVIAEGGCILEDLDNHVREHGYIMPVDLGAKKKCMIGGNVSTSAGGLRYLRYGSMHGTVLGLEVVLPDGRILDALFTLKKDASGYDIKQLFIGAEGTLGVVTAVAVALAPKPKYAQIAVLGLKDFAKIQRAFVLARQNLGEIVSAFEFWEKRCNEIVVEHEIYPSPLNESHEFYVLIETRGSFARHDIEKMDMFLDCLRENELIDEERVFRNAEEMEQTWLFRAQMATAHGKCGCMHVYDFSLPSKYQHELLVAVKNHLQDAGLYGVEDAQVKDVTIFGHIGDDNIHLQVIAQEFGGTVEEAMDPWVYKWVGGHGGSVAAEHGLGAYKGQFLKHSKTPVVIETMKSLKQLLDPNNIMNPGKHISRA</sequence>
<comment type="catalytic activity">
    <reaction evidence="6">
        <text>(R)-lactate + 2 Fe(III)-[cytochrome c] = 2 Fe(II)-[cytochrome c] + pyruvate + 2 H(+)</text>
        <dbReference type="Rhea" id="RHEA:13521"/>
        <dbReference type="Rhea" id="RHEA-COMP:10350"/>
        <dbReference type="Rhea" id="RHEA-COMP:14399"/>
        <dbReference type="ChEBI" id="CHEBI:15361"/>
        <dbReference type="ChEBI" id="CHEBI:15378"/>
        <dbReference type="ChEBI" id="CHEBI:16004"/>
        <dbReference type="ChEBI" id="CHEBI:29033"/>
        <dbReference type="ChEBI" id="CHEBI:29034"/>
        <dbReference type="EC" id="1.1.2.4"/>
    </reaction>
</comment>
<dbReference type="AlphaFoldDB" id="A0A9W8GFM8"/>
<dbReference type="Gene3D" id="3.30.465.10">
    <property type="match status" value="1"/>
</dbReference>
<evidence type="ECO:0000256" key="4">
    <source>
        <dbReference type="ARBA" id="ARBA00022827"/>
    </source>
</evidence>